<gene>
    <name evidence="7" type="ORF">BJ122_101115</name>
</gene>
<organism evidence="7 8">
    <name type="scientific">Rhodopseudomonas faecalis</name>
    <dbReference type="NCBI Taxonomy" id="99655"/>
    <lineage>
        <taxon>Bacteria</taxon>
        <taxon>Pseudomonadati</taxon>
        <taxon>Pseudomonadota</taxon>
        <taxon>Alphaproteobacteria</taxon>
        <taxon>Hyphomicrobiales</taxon>
        <taxon>Nitrobacteraceae</taxon>
        <taxon>Rhodopseudomonas</taxon>
    </lineage>
</organism>
<evidence type="ECO:0000313" key="7">
    <source>
        <dbReference type="EMBL" id="PYF05376.1"/>
    </source>
</evidence>
<dbReference type="InterPro" id="IPR001647">
    <property type="entry name" value="HTH_TetR"/>
</dbReference>
<dbReference type="PANTHER" id="PTHR47506">
    <property type="entry name" value="TRANSCRIPTIONAL REGULATORY PROTEIN"/>
    <property type="match status" value="1"/>
</dbReference>
<feature type="DNA-binding region" description="H-T-H motif" evidence="4">
    <location>
        <begin position="32"/>
        <end position="51"/>
    </location>
</feature>
<dbReference type="OrthoDB" id="9798857at2"/>
<comment type="caution">
    <text evidence="7">The sequence shown here is derived from an EMBL/GenBank/DDBJ whole genome shotgun (WGS) entry which is preliminary data.</text>
</comment>
<evidence type="ECO:0000256" key="1">
    <source>
        <dbReference type="ARBA" id="ARBA00023015"/>
    </source>
</evidence>
<dbReference type="Gene3D" id="1.10.357.10">
    <property type="entry name" value="Tetracycline Repressor, domain 2"/>
    <property type="match status" value="1"/>
</dbReference>
<dbReference type="InterPro" id="IPR054156">
    <property type="entry name" value="YxaF_TetR_C"/>
</dbReference>
<feature type="domain" description="HTH tetR-type" evidence="6">
    <location>
        <begin position="9"/>
        <end position="69"/>
    </location>
</feature>
<keyword evidence="8" id="KW-1185">Reference proteome</keyword>
<name>A0A318TKV1_9BRAD</name>
<dbReference type="Proteomes" id="UP000248148">
    <property type="component" value="Unassembled WGS sequence"/>
</dbReference>
<sequence>MRYSKEHKNATHDRIVRKASMRLREKGIHGVGVAELMKDAGLTHGGFYSHFESREALMVEAVTYAMDRSMASWRELTDDLPPSQRLAVIADAYLSKQHRDDPGRGCAVLAVGAEIARETAKTRRAFAAKVTAMIEMLAEQMEGVPAKQARQQASAMLASMVGTLLLARVTGAGELSDEILAAGRAALPVVPASPRRGGSVTVSGSRAAFAAKAEAGAARPAVKGKAASKPGVRRAAASKTIASKTIASKAIAGKVASKVAANKVAVAASKPAANKALASKARTARRSSNGTVSSQQR</sequence>
<feature type="region of interest" description="Disordered" evidence="5">
    <location>
        <begin position="269"/>
        <end position="297"/>
    </location>
</feature>
<evidence type="ECO:0000313" key="8">
    <source>
        <dbReference type="Proteomes" id="UP000248148"/>
    </source>
</evidence>
<dbReference type="Pfam" id="PF00440">
    <property type="entry name" value="TetR_N"/>
    <property type="match status" value="1"/>
</dbReference>
<keyword evidence="3" id="KW-0804">Transcription</keyword>
<keyword evidence="1" id="KW-0805">Transcription regulation</keyword>
<dbReference type="EMBL" id="QJTI01000001">
    <property type="protein sequence ID" value="PYF05376.1"/>
    <property type="molecule type" value="Genomic_DNA"/>
</dbReference>
<feature type="compositionally biased region" description="Polar residues" evidence="5">
    <location>
        <begin position="286"/>
        <end position="297"/>
    </location>
</feature>
<dbReference type="Pfam" id="PF21993">
    <property type="entry name" value="TetR_C_13_2"/>
    <property type="match status" value="1"/>
</dbReference>
<evidence type="ECO:0000256" key="2">
    <source>
        <dbReference type="ARBA" id="ARBA00023125"/>
    </source>
</evidence>
<accession>A0A318TKV1</accession>
<dbReference type="PANTHER" id="PTHR47506:SF7">
    <property type="entry name" value="TRANSCRIPTIONAL REGULATORY PROTEIN"/>
    <property type="match status" value="1"/>
</dbReference>
<dbReference type="PROSITE" id="PS50977">
    <property type="entry name" value="HTH_TETR_2"/>
    <property type="match status" value="1"/>
</dbReference>
<dbReference type="Gene3D" id="1.10.10.60">
    <property type="entry name" value="Homeodomain-like"/>
    <property type="match status" value="1"/>
</dbReference>
<dbReference type="InterPro" id="IPR009057">
    <property type="entry name" value="Homeodomain-like_sf"/>
</dbReference>
<evidence type="ECO:0000256" key="3">
    <source>
        <dbReference type="ARBA" id="ARBA00023163"/>
    </source>
</evidence>
<evidence type="ECO:0000256" key="4">
    <source>
        <dbReference type="PROSITE-ProRule" id="PRU00335"/>
    </source>
</evidence>
<keyword evidence="2 4" id="KW-0238">DNA-binding</keyword>
<protein>
    <submittedName>
        <fullName evidence="7">TetR family transcriptional regulator</fullName>
    </submittedName>
</protein>
<dbReference type="InterPro" id="IPR036271">
    <property type="entry name" value="Tet_transcr_reg_TetR-rel_C_sf"/>
</dbReference>
<dbReference type="SUPFAM" id="SSF48498">
    <property type="entry name" value="Tetracyclin repressor-like, C-terminal domain"/>
    <property type="match status" value="1"/>
</dbReference>
<dbReference type="GO" id="GO:0003677">
    <property type="term" value="F:DNA binding"/>
    <property type="evidence" value="ECO:0007669"/>
    <property type="project" value="UniProtKB-UniRule"/>
</dbReference>
<feature type="compositionally biased region" description="Low complexity" evidence="5">
    <location>
        <begin position="269"/>
        <end position="281"/>
    </location>
</feature>
<evidence type="ECO:0000256" key="5">
    <source>
        <dbReference type="SAM" id="MobiDB-lite"/>
    </source>
</evidence>
<evidence type="ECO:0000259" key="6">
    <source>
        <dbReference type="PROSITE" id="PS50977"/>
    </source>
</evidence>
<dbReference type="AlphaFoldDB" id="A0A318TKV1"/>
<dbReference type="SUPFAM" id="SSF46689">
    <property type="entry name" value="Homeodomain-like"/>
    <property type="match status" value="1"/>
</dbReference>
<reference evidence="7 8" key="1">
    <citation type="submission" date="2018-06" db="EMBL/GenBank/DDBJ databases">
        <title>Genomic Encyclopedia of Archaeal and Bacterial Type Strains, Phase II (KMG-II): from individual species to whole genera.</title>
        <authorList>
            <person name="Goeker M."/>
        </authorList>
    </citation>
    <scope>NUCLEOTIDE SEQUENCE [LARGE SCALE GENOMIC DNA]</scope>
    <source>
        <strain evidence="7 8">JCM 11668</strain>
    </source>
</reference>
<proteinExistence type="predicted"/>